<dbReference type="AlphaFoldDB" id="A0AA40HVW2"/>
<sequence length="351" mass="38230">MGATIFVAEICKRTSRYGFQYVLLVNSAPALAEHSELVYIKLDYTIGGEAEGAEQLLQTQNQRVGKTQTPWQPPWPGEEPEPGPFRATFPGFCSADSILSSDFRENRFLGEQVKRIKKMGDTWLTPQAGPPPGWAGRMYEDGRLSIQVHPPLKLFSSSLLHLKRTYRRPACLTPPQALVSALCGGPAGDCLPLAAMARGKKGPAVCSLAAGDISRPAPSHLCTRRLRAPGSQGQGGCHGVLSFAHHRGGLSALSFFSVNLRRKWPTPSRATSSWWKQKPRESPEHPVESGEAPTIATVLISHEPSFWLSSASPTNMQIDLTFATPKPRPPAKPCPPTNQDEYANYPNQDGG</sequence>
<evidence type="ECO:0000313" key="3">
    <source>
        <dbReference type="Proteomes" id="UP001177744"/>
    </source>
</evidence>
<feature type="region of interest" description="Disordered" evidence="1">
    <location>
        <begin position="266"/>
        <end position="291"/>
    </location>
</feature>
<gene>
    <name evidence="2" type="ORF">QTO34_001387</name>
</gene>
<feature type="compositionally biased region" description="Basic and acidic residues" evidence="1">
    <location>
        <begin position="278"/>
        <end position="288"/>
    </location>
</feature>
<dbReference type="Proteomes" id="UP001177744">
    <property type="component" value="Unassembled WGS sequence"/>
</dbReference>
<evidence type="ECO:0000256" key="1">
    <source>
        <dbReference type="SAM" id="MobiDB-lite"/>
    </source>
</evidence>
<feature type="region of interest" description="Disordered" evidence="1">
    <location>
        <begin position="320"/>
        <end position="351"/>
    </location>
</feature>
<evidence type="ECO:0000313" key="2">
    <source>
        <dbReference type="EMBL" id="KAK1338272.1"/>
    </source>
</evidence>
<feature type="compositionally biased region" description="Polar residues" evidence="1">
    <location>
        <begin position="338"/>
        <end position="351"/>
    </location>
</feature>
<dbReference type="EMBL" id="JAULJE010000010">
    <property type="protein sequence ID" value="KAK1338272.1"/>
    <property type="molecule type" value="Genomic_DNA"/>
</dbReference>
<proteinExistence type="predicted"/>
<protein>
    <submittedName>
        <fullName evidence="2">Uncharacterized protein</fullName>
    </submittedName>
</protein>
<organism evidence="2 3">
    <name type="scientific">Cnephaeus nilssonii</name>
    <name type="common">Northern bat</name>
    <name type="synonym">Eptesicus nilssonii</name>
    <dbReference type="NCBI Taxonomy" id="3371016"/>
    <lineage>
        <taxon>Eukaryota</taxon>
        <taxon>Metazoa</taxon>
        <taxon>Chordata</taxon>
        <taxon>Craniata</taxon>
        <taxon>Vertebrata</taxon>
        <taxon>Euteleostomi</taxon>
        <taxon>Mammalia</taxon>
        <taxon>Eutheria</taxon>
        <taxon>Laurasiatheria</taxon>
        <taxon>Chiroptera</taxon>
        <taxon>Yangochiroptera</taxon>
        <taxon>Vespertilionidae</taxon>
        <taxon>Cnephaeus</taxon>
    </lineage>
</organism>
<comment type="caution">
    <text evidence="2">The sequence shown here is derived from an EMBL/GenBank/DDBJ whole genome shotgun (WGS) entry which is preliminary data.</text>
</comment>
<feature type="compositionally biased region" description="Pro residues" evidence="1">
    <location>
        <begin position="326"/>
        <end position="336"/>
    </location>
</feature>
<reference evidence="2" key="1">
    <citation type="submission" date="2023-06" db="EMBL/GenBank/DDBJ databases">
        <title>Reference genome for the Northern bat (Eptesicus nilssonii), a most northern bat species.</title>
        <authorList>
            <person name="Laine V.N."/>
            <person name="Pulliainen A.T."/>
            <person name="Lilley T.M."/>
        </authorList>
    </citation>
    <scope>NUCLEOTIDE SEQUENCE</scope>
    <source>
        <strain evidence="2">BLF_Eptnil</strain>
        <tissue evidence="2">Kidney</tissue>
    </source>
</reference>
<keyword evidence="3" id="KW-1185">Reference proteome</keyword>
<accession>A0AA40HVW2</accession>
<name>A0AA40HVW2_CNENI</name>